<reference evidence="2 3" key="1">
    <citation type="journal article" date="2018" name="Sci. Rep.">
        <title>Genomic signatures of local adaptation to the degree of environmental predictability in rotifers.</title>
        <authorList>
            <person name="Franch-Gras L."/>
            <person name="Hahn C."/>
            <person name="Garcia-Roger E.M."/>
            <person name="Carmona M.J."/>
            <person name="Serra M."/>
            <person name="Gomez A."/>
        </authorList>
    </citation>
    <scope>NUCLEOTIDE SEQUENCE [LARGE SCALE GENOMIC DNA]</scope>
    <source>
        <strain evidence="2">HYR1</strain>
    </source>
</reference>
<feature type="transmembrane region" description="Helical" evidence="1">
    <location>
        <begin position="142"/>
        <end position="160"/>
    </location>
</feature>
<feature type="transmembrane region" description="Helical" evidence="1">
    <location>
        <begin position="338"/>
        <end position="355"/>
    </location>
</feature>
<keyword evidence="1" id="KW-0472">Membrane</keyword>
<evidence type="ECO:0000313" key="3">
    <source>
        <dbReference type="Proteomes" id="UP000276133"/>
    </source>
</evidence>
<feature type="transmembrane region" description="Helical" evidence="1">
    <location>
        <begin position="294"/>
        <end position="318"/>
    </location>
</feature>
<dbReference type="Proteomes" id="UP000276133">
    <property type="component" value="Unassembled WGS sequence"/>
</dbReference>
<dbReference type="EMBL" id="REGN01001864">
    <property type="protein sequence ID" value="RNA32027.1"/>
    <property type="molecule type" value="Genomic_DNA"/>
</dbReference>
<gene>
    <name evidence="2" type="ORF">BpHYR1_049496</name>
</gene>
<name>A0A3M7S8P9_BRAPC</name>
<accession>A0A3M7S8P9</accession>
<dbReference type="AlphaFoldDB" id="A0A3M7S8P9"/>
<organism evidence="2 3">
    <name type="scientific">Brachionus plicatilis</name>
    <name type="common">Marine rotifer</name>
    <name type="synonym">Brachionus muelleri</name>
    <dbReference type="NCBI Taxonomy" id="10195"/>
    <lineage>
        <taxon>Eukaryota</taxon>
        <taxon>Metazoa</taxon>
        <taxon>Spiralia</taxon>
        <taxon>Gnathifera</taxon>
        <taxon>Rotifera</taxon>
        <taxon>Eurotatoria</taxon>
        <taxon>Monogononta</taxon>
        <taxon>Pseudotrocha</taxon>
        <taxon>Ploima</taxon>
        <taxon>Brachionidae</taxon>
        <taxon>Brachionus</taxon>
    </lineage>
</organism>
<keyword evidence="1" id="KW-1133">Transmembrane helix</keyword>
<comment type="caution">
    <text evidence="2">The sequence shown here is derived from an EMBL/GenBank/DDBJ whole genome shotgun (WGS) entry which is preliminary data.</text>
</comment>
<evidence type="ECO:0000313" key="2">
    <source>
        <dbReference type="EMBL" id="RNA32027.1"/>
    </source>
</evidence>
<proteinExistence type="predicted"/>
<keyword evidence="1" id="KW-0812">Transmembrane</keyword>
<evidence type="ECO:0000256" key="1">
    <source>
        <dbReference type="SAM" id="Phobius"/>
    </source>
</evidence>
<keyword evidence="3" id="KW-1185">Reference proteome</keyword>
<protein>
    <submittedName>
        <fullName evidence="2">Uncharacterized protein</fullName>
    </submittedName>
</protein>
<sequence>MLSTVQIGGIGGITGGFGLFGNEIFQLSKGFAIGPQPNPTEHNSISFSVVVLIIFNTDENIMIDNRIYFELKLKKKHFINTKNHHQYYPIFCLLNRSSFEETNYLIQILLLPNILFSILSDYKDWLLSNLTFETLAWINVSNYMYLFFIVLTFLKTIVGIKRDNSKIRSNFNKSGRPVLVHSFANALYSHCMLSSFTELIHGYQEQVELLFWENILEKAESNALRHYVFKHVLNSPYSWRMRNFLESGFGGLSGSTGGLGTSGKVIFQAIIGFLIFEHPRAKEHISSDESSAEFFIYLVCFNCHIANNIISQVQFFAHKRSYVMNVPEIPKLNKTIDLFRILSSFSIWYVLLCFIKNLNTILKMH</sequence>